<keyword evidence="2" id="KW-1133">Transmembrane helix</keyword>
<dbReference type="PANTHER" id="PTHR21666:SF291">
    <property type="entry name" value="STAGE II SPORULATION PROTEIN Q"/>
    <property type="match status" value="1"/>
</dbReference>
<keyword evidence="2" id="KW-0812">Transmembrane</keyword>
<dbReference type="RefSeq" id="WP_199019449.1">
    <property type="nucleotide sequence ID" value="NZ_JAELUP010000061.1"/>
</dbReference>
<evidence type="ECO:0000313" key="4">
    <source>
        <dbReference type="EMBL" id="MBJ6361898.1"/>
    </source>
</evidence>
<dbReference type="Gene3D" id="2.70.70.10">
    <property type="entry name" value="Glucose Permease (Domain IIA)"/>
    <property type="match status" value="1"/>
</dbReference>
<dbReference type="InterPro" id="IPR050570">
    <property type="entry name" value="Cell_wall_metabolism_enzyme"/>
</dbReference>
<dbReference type="AlphaFoldDB" id="A0A934MQH7"/>
<evidence type="ECO:0000259" key="3">
    <source>
        <dbReference type="Pfam" id="PF01551"/>
    </source>
</evidence>
<protein>
    <submittedName>
        <fullName evidence="4">M23 family metallopeptidase</fullName>
    </submittedName>
</protein>
<keyword evidence="5" id="KW-1185">Reference proteome</keyword>
<dbReference type="EMBL" id="JAELUP010000061">
    <property type="protein sequence ID" value="MBJ6361898.1"/>
    <property type="molecule type" value="Genomic_DNA"/>
</dbReference>
<dbReference type="PANTHER" id="PTHR21666">
    <property type="entry name" value="PEPTIDASE-RELATED"/>
    <property type="match status" value="1"/>
</dbReference>
<accession>A0A934MQH7</accession>
<dbReference type="InterPro" id="IPR011055">
    <property type="entry name" value="Dup_hybrid_motif"/>
</dbReference>
<dbReference type="GO" id="GO:0004222">
    <property type="term" value="F:metalloendopeptidase activity"/>
    <property type="evidence" value="ECO:0007669"/>
    <property type="project" value="TreeGrafter"/>
</dbReference>
<dbReference type="CDD" id="cd12797">
    <property type="entry name" value="M23_peptidase"/>
    <property type="match status" value="1"/>
</dbReference>
<dbReference type="InterPro" id="IPR016047">
    <property type="entry name" value="M23ase_b-sheet_dom"/>
</dbReference>
<feature type="domain" description="M23ase beta-sheet core" evidence="3">
    <location>
        <begin position="142"/>
        <end position="239"/>
    </location>
</feature>
<evidence type="ECO:0000256" key="2">
    <source>
        <dbReference type="SAM" id="Phobius"/>
    </source>
</evidence>
<reference evidence="4" key="1">
    <citation type="submission" date="2020-12" db="EMBL/GenBank/DDBJ databases">
        <authorList>
            <person name="Huq M.A."/>
        </authorList>
    </citation>
    <scope>NUCLEOTIDE SEQUENCE</scope>
    <source>
        <strain evidence="4">MAHUQ-46</strain>
    </source>
</reference>
<dbReference type="SUPFAM" id="SSF51261">
    <property type="entry name" value="Duplicated hybrid motif"/>
    <property type="match status" value="1"/>
</dbReference>
<organism evidence="4 5">
    <name type="scientific">Paenibacillus roseus</name>
    <dbReference type="NCBI Taxonomy" id="2798579"/>
    <lineage>
        <taxon>Bacteria</taxon>
        <taxon>Bacillati</taxon>
        <taxon>Bacillota</taxon>
        <taxon>Bacilli</taxon>
        <taxon>Bacillales</taxon>
        <taxon>Paenibacillaceae</taxon>
        <taxon>Paenibacillus</taxon>
    </lineage>
</organism>
<feature type="transmembrane region" description="Helical" evidence="2">
    <location>
        <begin position="38"/>
        <end position="58"/>
    </location>
</feature>
<comment type="caution">
    <text evidence="4">The sequence shown here is derived from an EMBL/GenBank/DDBJ whole genome shotgun (WGS) entry which is preliminary data.</text>
</comment>
<name>A0A934MQH7_9BACL</name>
<keyword evidence="2" id="KW-0472">Membrane</keyword>
<feature type="region of interest" description="Disordered" evidence="1">
    <location>
        <begin position="1"/>
        <end position="24"/>
    </location>
</feature>
<proteinExistence type="predicted"/>
<evidence type="ECO:0000313" key="5">
    <source>
        <dbReference type="Proteomes" id="UP000640274"/>
    </source>
</evidence>
<feature type="compositionally biased region" description="Basic and acidic residues" evidence="1">
    <location>
        <begin position="1"/>
        <end position="15"/>
    </location>
</feature>
<evidence type="ECO:0000256" key="1">
    <source>
        <dbReference type="SAM" id="MobiDB-lite"/>
    </source>
</evidence>
<dbReference type="Pfam" id="PF01551">
    <property type="entry name" value="Peptidase_M23"/>
    <property type="match status" value="1"/>
</dbReference>
<dbReference type="Proteomes" id="UP000640274">
    <property type="component" value="Unassembled WGS sequence"/>
</dbReference>
<gene>
    <name evidence="4" type="ORF">JFN88_11550</name>
</gene>
<sequence length="248" mass="27400">MSEQNKSKQKQEETPKSMQGAPSAVKASSWKRLLSKKWVTPAAFMAAAAIIVTLMWVYQGAQQQQDLPTQTSEISEEKQGDDTVVKETAEETKEVVVGEEKIQWPVLKPEDVQVLMRFYDAKATNEERQAALVHYDNTFIPNTGIDIGGANEQAFDVVAALSGKVTHVENHPLNGNVVEITHPGGYVTIYQSLSDVLVKNGDEVKQGTLFAKSGTSELKKELGNHIHFEVREEGKAINPLTVLPQEEQ</sequence>